<dbReference type="RefSeq" id="WP_281481319.1">
    <property type="nucleotide sequence ID" value="NZ_CP124543.1"/>
</dbReference>
<dbReference type="Pfam" id="PF13474">
    <property type="entry name" value="SnoaL_3"/>
    <property type="match status" value="1"/>
</dbReference>
<dbReference type="InterPro" id="IPR037401">
    <property type="entry name" value="SnoaL-like"/>
</dbReference>
<name>A0AAJ6NP15_9CYAN</name>
<accession>A0AAJ6NP15</accession>
<dbReference type="EMBL" id="CP124543">
    <property type="protein sequence ID" value="WGV23990.1"/>
    <property type="molecule type" value="Genomic_DNA"/>
</dbReference>
<dbReference type="SUPFAM" id="SSF54427">
    <property type="entry name" value="NTF2-like"/>
    <property type="match status" value="1"/>
</dbReference>
<evidence type="ECO:0000313" key="3">
    <source>
        <dbReference type="Proteomes" id="UP001223520"/>
    </source>
</evidence>
<evidence type="ECO:0000259" key="1">
    <source>
        <dbReference type="Pfam" id="PF13474"/>
    </source>
</evidence>
<sequence length="167" mass="19529">MTQNTLIDEFTQRQNMAINLTKETTSTHDEAQIRQLIDDQQSAICAKDLDRIMAYYTTDIIYFDCKPPFQIKSADAFRRIWEECLPYFPDSFGTQTRDLNIFVSGDLAFAHWLLRFTDMAEDHPAMQTWLRFTAGYQRQQGKWLIVHEHCSVPFDPHTSQAVLTLDL</sequence>
<dbReference type="InterPro" id="IPR032710">
    <property type="entry name" value="NTF2-like_dom_sf"/>
</dbReference>
<dbReference type="Gene3D" id="3.10.450.50">
    <property type="match status" value="1"/>
</dbReference>
<reference evidence="2 3" key="1">
    <citation type="journal article" date="2023" name="Limnol Oceanogr Lett">
        <title>Environmental adaptations by the intertidal Antarctic cyanobacterium Halotia branconii CENA392 as revealed using long-read genome sequencing.</title>
        <authorList>
            <person name="Dextro R.B."/>
            <person name="Delbaje E."/>
            <person name="Freitas P.N.N."/>
            <person name="Geraldes V."/>
            <person name="Pinto E."/>
            <person name="Long P.F."/>
            <person name="Fiore M.F."/>
        </authorList>
    </citation>
    <scope>NUCLEOTIDE SEQUENCE [LARGE SCALE GENOMIC DNA]</scope>
    <source>
        <strain evidence="2 3">CENA392</strain>
    </source>
</reference>
<evidence type="ECO:0000313" key="2">
    <source>
        <dbReference type="EMBL" id="WGV23990.1"/>
    </source>
</evidence>
<dbReference type="AlphaFoldDB" id="A0AAJ6NP15"/>
<gene>
    <name evidence="2" type="ORF">QI031_19545</name>
</gene>
<proteinExistence type="predicted"/>
<feature type="domain" description="SnoaL-like" evidence="1">
    <location>
        <begin position="33"/>
        <end position="154"/>
    </location>
</feature>
<dbReference type="Proteomes" id="UP001223520">
    <property type="component" value="Chromosome"/>
</dbReference>
<dbReference type="KEGG" id="hbq:QI031_19545"/>
<organism evidence="2 3">
    <name type="scientific">Halotia branconii CENA392</name>
    <dbReference type="NCBI Taxonomy" id="1539056"/>
    <lineage>
        <taxon>Bacteria</taxon>
        <taxon>Bacillati</taxon>
        <taxon>Cyanobacteriota</taxon>
        <taxon>Cyanophyceae</taxon>
        <taxon>Nostocales</taxon>
        <taxon>Nodulariaceae</taxon>
        <taxon>Halotia</taxon>
    </lineage>
</organism>
<protein>
    <submittedName>
        <fullName evidence="2">Nuclear transport factor 2 family protein</fullName>
    </submittedName>
</protein>
<keyword evidence="3" id="KW-1185">Reference proteome</keyword>